<evidence type="ECO:0000313" key="2">
    <source>
        <dbReference type="Proteomes" id="UP001283361"/>
    </source>
</evidence>
<reference evidence="1" key="1">
    <citation type="journal article" date="2023" name="G3 (Bethesda)">
        <title>A reference genome for the long-term kleptoplast-retaining sea slug Elysia crispata morphotype clarki.</title>
        <authorList>
            <person name="Eastman K.E."/>
            <person name="Pendleton A.L."/>
            <person name="Shaikh M.A."/>
            <person name="Suttiyut T."/>
            <person name="Ogas R."/>
            <person name="Tomko P."/>
            <person name="Gavelis G."/>
            <person name="Widhalm J.R."/>
            <person name="Wisecaver J.H."/>
        </authorList>
    </citation>
    <scope>NUCLEOTIDE SEQUENCE</scope>
    <source>
        <strain evidence="1">ECLA1</strain>
    </source>
</reference>
<gene>
    <name evidence="1" type="ORF">RRG08_019453</name>
</gene>
<comment type="caution">
    <text evidence="1">The sequence shown here is derived from an EMBL/GenBank/DDBJ whole genome shotgun (WGS) entry which is preliminary data.</text>
</comment>
<organism evidence="1 2">
    <name type="scientific">Elysia crispata</name>
    <name type="common">lettuce slug</name>
    <dbReference type="NCBI Taxonomy" id="231223"/>
    <lineage>
        <taxon>Eukaryota</taxon>
        <taxon>Metazoa</taxon>
        <taxon>Spiralia</taxon>
        <taxon>Lophotrochozoa</taxon>
        <taxon>Mollusca</taxon>
        <taxon>Gastropoda</taxon>
        <taxon>Heterobranchia</taxon>
        <taxon>Euthyneura</taxon>
        <taxon>Panpulmonata</taxon>
        <taxon>Sacoglossa</taxon>
        <taxon>Placobranchoidea</taxon>
        <taxon>Plakobranchidae</taxon>
        <taxon>Elysia</taxon>
    </lineage>
</organism>
<sequence length="133" mass="14746">MDQYLVLTAEILERRLCHMLTAKVGPITRSLKVGRIEPTTPQFDVCAYPSIRLEQRFPPCGRGWIRPVLTNTASGIANQKVTALSRLVADLSPERELWPFVTRLLSPGAGGGEVTNFLTIRTLCNAVSRVARQ</sequence>
<proteinExistence type="predicted"/>
<evidence type="ECO:0000313" key="1">
    <source>
        <dbReference type="EMBL" id="KAK3738995.1"/>
    </source>
</evidence>
<dbReference type="AlphaFoldDB" id="A0AAE1CVJ8"/>
<accession>A0AAE1CVJ8</accession>
<dbReference type="EMBL" id="JAWDGP010006558">
    <property type="protein sequence ID" value="KAK3738995.1"/>
    <property type="molecule type" value="Genomic_DNA"/>
</dbReference>
<keyword evidence="2" id="KW-1185">Reference proteome</keyword>
<protein>
    <submittedName>
        <fullName evidence="1">Uncharacterized protein</fullName>
    </submittedName>
</protein>
<dbReference type="Proteomes" id="UP001283361">
    <property type="component" value="Unassembled WGS sequence"/>
</dbReference>
<name>A0AAE1CVJ8_9GAST</name>